<protein>
    <submittedName>
        <fullName evidence="1">Uncharacterized protein</fullName>
    </submittedName>
</protein>
<dbReference type="EMBL" id="CABVQD010000066">
    <property type="protein sequence ID" value="VWC48489.1"/>
    <property type="molecule type" value="Genomic_DNA"/>
</dbReference>
<dbReference type="Proteomes" id="UP000494330">
    <property type="component" value="Unassembled WGS sequence"/>
</dbReference>
<accession>A0A6P2SDQ2</accession>
<gene>
    <name evidence="1" type="ORF">BPA30113_07524</name>
</gene>
<evidence type="ECO:0000313" key="1">
    <source>
        <dbReference type="EMBL" id="VWC48489.1"/>
    </source>
</evidence>
<evidence type="ECO:0000313" key="2">
    <source>
        <dbReference type="Proteomes" id="UP000494330"/>
    </source>
</evidence>
<dbReference type="AlphaFoldDB" id="A0A6P2SDQ2"/>
<name>A0A6P2SDQ2_9BURK</name>
<proteinExistence type="predicted"/>
<sequence length="104" mass="11490">MTQFRQFSNQGCRDNAADARHILQQLRHDGAVLLDATEHLGIDIVKLTGNAFEQSWDARACDRTSKAQALTLGESQRHKLASPGDQSHQIRLCGVAQRTHEALG</sequence>
<keyword evidence="2" id="KW-1185">Reference proteome</keyword>
<organism evidence="1 2">
    <name type="scientific">Burkholderia paludis</name>
    <dbReference type="NCBI Taxonomy" id="1506587"/>
    <lineage>
        <taxon>Bacteria</taxon>
        <taxon>Pseudomonadati</taxon>
        <taxon>Pseudomonadota</taxon>
        <taxon>Betaproteobacteria</taxon>
        <taxon>Burkholderiales</taxon>
        <taxon>Burkholderiaceae</taxon>
        <taxon>Burkholderia</taxon>
        <taxon>Burkholderia cepacia complex</taxon>
    </lineage>
</organism>
<reference evidence="1 2" key="1">
    <citation type="submission" date="2019-09" db="EMBL/GenBank/DDBJ databases">
        <authorList>
            <person name="Depoorter E."/>
        </authorList>
    </citation>
    <scope>NUCLEOTIDE SEQUENCE [LARGE SCALE GENOMIC DNA]</scope>
    <source>
        <strain evidence="1">LMG 30113</strain>
    </source>
</reference>